<proteinExistence type="predicted"/>
<dbReference type="Proteomes" id="UP000215224">
    <property type="component" value="Chromosome"/>
</dbReference>
<evidence type="ECO:0000313" key="2">
    <source>
        <dbReference type="Proteomes" id="UP000215224"/>
    </source>
</evidence>
<evidence type="ECO:0000313" key="1">
    <source>
        <dbReference type="EMBL" id="AST93257.1"/>
    </source>
</evidence>
<organism evidence="1 2">
    <name type="scientific">Sutcliffiella cohnii</name>
    <dbReference type="NCBI Taxonomy" id="33932"/>
    <lineage>
        <taxon>Bacteria</taxon>
        <taxon>Bacillati</taxon>
        <taxon>Bacillota</taxon>
        <taxon>Bacilli</taxon>
        <taxon>Bacillales</taxon>
        <taxon>Bacillaceae</taxon>
        <taxon>Sutcliffiella</taxon>
    </lineage>
</organism>
<name>A0A223KV62_9BACI</name>
<keyword evidence="2" id="KW-1185">Reference proteome</keyword>
<gene>
    <name evidence="1" type="ORF">BC6307_19340</name>
</gene>
<sequence>MLLERLTEKLTNDEAIELIDGYLMQKQQEKKELLSTKPNKPVAIWLKNMRLESNNYVTRYLAEKKTALLNNEIDTPFLVRNIRAHFGNI</sequence>
<protein>
    <submittedName>
        <fullName evidence="1">Uncharacterized protein</fullName>
    </submittedName>
</protein>
<dbReference type="EMBL" id="CP018866">
    <property type="protein sequence ID" value="AST93257.1"/>
    <property type="molecule type" value="Genomic_DNA"/>
</dbReference>
<accession>A0A223KV62</accession>
<dbReference type="AlphaFoldDB" id="A0A223KV62"/>
<dbReference type="STRING" id="1314751.GCA_001591425_03702"/>
<dbReference type="RefSeq" id="WP_066419521.1">
    <property type="nucleotide sequence ID" value="NZ_CP018866.1"/>
</dbReference>
<dbReference type="KEGG" id="bcoh:BC6307_19340"/>
<reference evidence="1 2" key="1">
    <citation type="submission" date="2016-12" db="EMBL/GenBank/DDBJ databases">
        <title>The whole genome sequencing and assembly of Bacillus cohnii DSM 6307T strain.</title>
        <authorList>
            <person name="Lee Y.-J."/>
            <person name="Yi H."/>
            <person name="Bahn Y.-S."/>
            <person name="Kim J.F."/>
            <person name="Lee D.-W."/>
        </authorList>
    </citation>
    <scope>NUCLEOTIDE SEQUENCE [LARGE SCALE GENOMIC DNA]</scope>
    <source>
        <strain evidence="1 2">DSM 6307</strain>
    </source>
</reference>